<dbReference type="PANTHER" id="PTHR47396:SF1">
    <property type="entry name" value="ATP-DEPENDENT HELICASE IRC3-RELATED"/>
    <property type="match status" value="1"/>
</dbReference>
<dbReference type="SUPFAM" id="SSF52540">
    <property type="entry name" value="P-loop containing nucleoside triphosphate hydrolases"/>
    <property type="match status" value="1"/>
</dbReference>
<dbReference type="GO" id="GO:0061749">
    <property type="term" value="F:forked DNA-dependent helicase activity"/>
    <property type="evidence" value="ECO:0007669"/>
    <property type="project" value="EnsemblFungi"/>
</dbReference>
<proteinExistence type="predicted"/>
<dbReference type="Pfam" id="PF04851">
    <property type="entry name" value="ResIII"/>
    <property type="match status" value="1"/>
</dbReference>
<dbReference type="PROSITE" id="PS51192">
    <property type="entry name" value="HELICASE_ATP_BIND_1"/>
    <property type="match status" value="1"/>
</dbReference>
<evidence type="ECO:0000256" key="1">
    <source>
        <dbReference type="ARBA" id="ARBA00022806"/>
    </source>
</evidence>
<evidence type="ECO:0000313" key="6">
    <source>
        <dbReference type="Proteomes" id="UP000002866"/>
    </source>
</evidence>
<sequence>MLQLRFVRFDGLIRWNTFYNTFNKQAQFVRTYSNTLEKSTELDIVESKPTSNITLRDYQQHAIDSCLDSISNGTNRIAVSLATGGGKTVIFSNLIHQINNNSSNSQFFKALILVHRRELALQALRHLKKTLPEKSIQLELGKYICNPQEADIVIASIQSLTRRLDKYSPTIDTIPSRDNFDLIIIDEAHHSVADSYLKILNYLNPLKLIPIIGFSATFERMDKKGLSLNFDKVVYHKGLLEMIDDNWLCDVKYTSVNIDQLQLNSIETNSSTDQDFNVEQLSKIINTPQINQIILKTYKFKQKSHDLKSTLIFATDINHVLELHKLFQNNDFISNYVTGKTPLQLRDSIIQDFKQGKINILINCGIFTEGTDIPNIDSILLCRPTKSRSLLVQMIGRGLRLHTNKDFCHIIDFINTSNVGVISLPLLVGINVDTEYLSNQLDDVTLNELKTIKENYELQKLEQSLQLEKINQLENGRINTFIENTDAFNLTLVDYESLRDFSNNSKSSDNSNLEDEYIVKSSLPWVKFQKNGWGLSLGKTHHLRIYKDLKSKEYELKMYNDLQSFLDERDIYYSTKVKFQARSIKRSTNLIELIQKVSQIIENLSKVKDKYNDSIIIRRNLTKFAQWRFCDASLKQKSFIQYKLIKVFNSKQNKNYNLTIDDIKSYIKELKKGDASNIIFATSLAPIFPITSLLSAIAYKKRYKNKL</sequence>
<evidence type="ECO:0000256" key="2">
    <source>
        <dbReference type="SAM" id="Phobius"/>
    </source>
</evidence>
<dbReference type="FunCoup" id="I2H7W6">
    <property type="interactions" value="27"/>
</dbReference>
<dbReference type="InterPro" id="IPR027417">
    <property type="entry name" value="P-loop_NTPase"/>
</dbReference>
<dbReference type="PROSITE" id="PS51194">
    <property type="entry name" value="HELICASE_CTER"/>
    <property type="match status" value="1"/>
</dbReference>
<dbReference type="eggNOG" id="ENOG502QT4U">
    <property type="taxonomic scope" value="Eukaryota"/>
</dbReference>
<keyword evidence="1" id="KW-0378">Hydrolase</keyword>
<dbReference type="InterPro" id="IPR001650">
    <property type="entry name" value="Helicase_C-like"/>
</dbReference>
<dbReference type="InterPro" id="IPR014001">
    <property type="entry name" value="Helicase_ATP-bd"/>
</dbReference>
<dbReference type="STRING" id="1071380.I2H7W6"/>
<dbReference type="GO" id="GO:1905082">
    <property type="term" value="P:regulation of mitochondrial translational elongation"/>
    <property type="evidence" value="ECO:0007669"/>
    <property type="project" value="EnsemblFungi"/>
</dbReference>
<dbReference type="SMART" id="SM00490">
    <property type="entry name" value="HELICc"/>
    <property type="match status" value="1"/>
</dbReference>
<keyword evidence="1" id="KW-0547">Nucleotide-binding</keyword>
<dbReference type="GO" id="GO:0070125">
    <property type="term" value="P:mitochondrial translational elongation"/>
    <property type="evidence" value="ECO:0007669"/>
    <property type="project" value="TreeGrafter"/>
</dbReference>
<dbReference type="InParanoid" id="I2H7W6"/>
<gene>
    <name evidence="5" type="primary">TBLA0H01810</name>
    <name evidence="5" type="ORF">TBLA_0H01810</name>
</gene>
<keyword evidence="2" id="KW-0472">Membrane</keyword>
<dbReference type="InterPro" id="IPR050742">
    <property type="entry name" value="Helicase_Restrict-Modif_Enz"/>
</dbReference>
<dbReference type="GO" id="GO:0036121">
    <property type="term" value="F:double-stranded DNA helicase activity"/>
    <property type="evidence" value="ECO:0007669"/>
    <property type="project" value="EnsemblFungi"/>
</dbReference>
<organism evidence="5 6">
    <name type="scientific">Henningerozyma blattae (strain ATCC 34711 / CBS 6284 / DSM 70876 / NBRC 10599 / NRRL Y-10934 / UCD 77-7)</name>
    <name type="common">Yeast</name>
    <name type="synonym">Tetrapisispora blattae</name>
    <dbReference type="NCBI Taxonomy" id="1071380"/>
    <lineage>
        <taxon>Eukaryota</taxon>
        <taxon>Fungi</taxon>
        <taxon>Dikarya</taxon>
        <taxon>Ascomycota</taxon>
        <taxon>Saccharomycotina</taxon>
        <taxon>Saccharomycetes</taxon>
        <taxon>Saccharomycetales</taxon>
        <taxon>Saccharomycetaceae</taxon>
        <taxon>Henningerozyma</taxon>
    </lineage>
</organism>
<keyword evidence="2" id="KW-0812">Transmembrane</keyword>
<accession>I2H7W6</accession>
<dbReference type="GeneID" id="14497625"/>
<dbReference type="Proteomes" id="UP000002866">
    <property type="component" value="Chromosome 8"/>
</dbReference>
<dbReference type="HOGENOM" id="CLU_014765_0_0_1"/>
<dbReference type="KEGG" id="tbl:TBLA_0H01810"/>
<dbReference type="OMA" id="DKWLCEG"/>
<dbReference type="AlphaFoldDB" id="I2H7W6"/>
<feature type="domain" description="Helicase ATP-binding" evidence="3">
    <location>
        <begin position="68"/>
        <end position="236"/>
    </location>
</feature>
<keyword evidence="2" id="KW-1133">Transmembrane helix</keyword>
<evidence type="ECO:0000259" key="4">
    <source>
        <dbReference type="PROSITE" id="PS51194"/>
    </source>
</evidence>
<evidence type="ECO:0000259" key="3">
    <source>
        <dbReference type="PROSITE" id="PS51192"/>
    </source>
</evidence>
<name>I2H7W6_HENB6</name>
<dbReference type="Pfam" id="PF00271">
    <property type="entry name" value="Helicase_C"/>
    <property type="match status" value="1"/>
</dbReference>
<feature type="transmembrane region" description="Helical" evidence="2">
    <location>
        <begin position="678"/>
        <end position="699"/>
    </location>
</feature>
<keyword evidence="6" id="KW-1185">Reference proteome</keyword>
<dbReference type="EMBL" id="HE806323">
    <property type="protein sequence ID" value="CCH62468.1"/>
    <property type="molecule type" value="Genomic_DNA"/>
</dbReference>
<keyword evidence="1" id="KW-0067">ATP-binding</keyword>
<dbReference type="CDD" id="cd18032">
    <property type="entry name" value="DEXHc_RE_I_III_res"/>
    <property type="match status" value="1"/>
</dbReference>
<dbReference type="OrthoDB" id="16911at2759"/>
<dbReference type="Gene3D" id="3.40.50.300">
    <property type="entry name" value="P-loop containing nucleotide triphosphate hydrolases"/>
    <property type="match status" value="2"/>
</dbReference>
<dbReference type="GO" id="GO:0000403">
    <property type="term" value="F:Y-form DNA binding"/>
    <property type="evidence" value="ECO:0007669"/>
    <property type="project" value="EnsemblFungi"/>
</dbReference>
<feature type="domain" description="Helicase C-terminal" evidence="4">
    <location>
        <begin position="289"/>
        <end position="471"/>
    </location>
</feature>
<reference evidence="5 6" key="1">
    <citation type="journal article" date="2011" name="Proc. Natl. Acad. Sci. U.S.A.">
        <title>Evolutionary erosion of yeast sex chromosomes by mating-type switching accidents.</title>
        <authorList>
            <person name="Gordon J.L."/>
            <person name="Armisen D."/>
            <person name="Proux-Wera E."/>
            <person name="Oheigeartaigh S.S."/>
            <person name="Byrne K.P."/>
            <person name="Wolfe K.H."/>
        </authorList>
    </citation>
    <scope>NUCLEOTIDE SEQUENCE [LARGE SCALE GENOMIC DNA]</scope>
    <source>
        <strain evidence="6">ATCC 34711 / CBS 6284 / DSM 70876 / NBRC 10599 / NRRL Y-10934 / UCD 77-7</strain>
    </source>
</reference>
<dbReference type="GO" id="GO:0032042">
    <property type="term" value="P:mitochondrial DNA metabolic process"/>
    <property type="evidence" value="ECO:0007669"/>
    <property type="project" value="EnsemblFungi"/>
</dbReference>
<dbReference type="GO" id="GO:0005524">
    <property type="term" value="F:ATP binding"/>
    <property type="evidence" value="ECO:0007669"/>
    <property type="project" value="InterPro"/>
</dbReference>
<dbReference type="GO" id="GO:0005759">
    <property type="term" value="C:mitochondrial matrix"/>
    <property type="evidence" value="ECO:0007669"/>
    <property type="project" value="EnsemblFungi"/>
</dbReference>
<dbReference type="InterPro" id="IPR006935">
    <property type="entry name" value="Helicase/UvrB_N"/>
</dbReference>
<dbReference type="CDD" id="cd18799">
    <property type="entry name" value="SF2_C_EcoAI-like"/>
    <property type="match status" value="1"/>
</dbReference>
<evidence type="ECO:0000313" key="5">
    <source>
        <dbReference type="EMBL" id="CCH62468.1"/>
    </source>
</evidence>
<dbReference type="PANTHER" id="PTHR47396">
    <property type="entry name" value="TYPE I RESTRICTION ENZYME ECOKI R PROTEIN"/>
    <property type="match status" value="1"/>
</dbReference>
<dbReference type="RefSeq" id="XP_004181987.1">
    <property type="nucleotide sequence ID" value="XM_004181939.1"/>
</dbReference>
<dbReference type="SMART" id="SM00487">
    <property type="entry name" value="DEXDc"/>
    <property type="match status" value="1"/>
</dbReference>
<protein>
    <submittedName>
        <fullName evidence="5">Uncharacterized protein</fullName>
    </submittedName>
</protein>
<keyword evidence="1" id="KW-0347">Helicase</keyword>
<dbReference type="GO" id="GO:0016787">
    <property type="term" value="F:hydrolase activity"/>
    <property type="evidence" value="ECO:0007669"/>
    <property type="project" value="InterPro"/>
</dbReference>